<dbReference type="InParanoid" id="B9RUE9"/>
<protein>
    <submittedName>
        <fullName evidence="2">Uncharacterized protein</fullName>
    </submittedName>
</protein>
<dbReference type="EMBL" id="EQ973817">
    <property type="protein sequence ID" value="EEF44936.1"/>
    <property type="molecule type" value="Genomic_DNA"/>
</dbReference>
<evidence type="ECO:0000313" key="2">
    <source>
        <dbReference type="EMBL" id="EEF44936.1"/>
    </source>
</evidence>
<evidence type="ECO:0000256" key="1">
    <source>
        <dbReference type="SAM" id="Coils"/>
    </source>
</evidence>
<gene>
    <name evidence="2" type="ORF">RCOM_0852220</name>
</gene>
<keyword evidence="3" id="KW-1185">Reference proteome</keyword>
<dbReference type="AlphaFoldDB" id="B9RUE9"/>
<keyword evidence="1" id="KW-0175">Coiled coil</keyword>
<dbReference type="eggNOG" id="ENOG502SUKE">
    <property type="taxonomic scope" value="Eukaryota"/>
</dbReference>
<proteinExistence type="predicted"/>
<accession>B9RUE9</accession>
<reference evidence="3" key="1">
    <citation type="journal article" date="2010" name="Nat. Biotechnol.">
        <title>Draft genome sequence of the oilseed species Ricinus communis.</title>
        <authorList>
            <person name="Chan A.P."/>
            <person name="Crabtree J."/>
            <person name="Zhao Q."/>
            <person name="Lorenzi H."/>
            <person name="Orvis J."/>
            <person name="Puiu D."/>
            <person name="Melake-Berhan A."/>
            <person name="Jones K.M."/>
            <person name="Redman J."/>
            <person name="Chen G."/>
            <person name="Cahoon E.B."/>
            <person name="Gedil M."/>
            <person name="Stanke M."/>
            <person name="Haas B.J."/>
            <person name="Wortman J.R."/>
            <person name="Fraser-Liggett C.M."/>
            <person name="Ravel J."/>
            <person name="Rabinowicz P.D."/>
        </authorList>
    </citation>
    <scope>NUCLEOTIDE SEQUENCE [LARGE SCALE GENOMIC DNA]</scope>
    <source>
        <strain evidence="3">cv. Hale</strain>
    </source>
</reference>
<organism evidence="2 3">
    <name type="scientific">Ricinus communis</name>
    <name type="common">Castor bean</name>
    <dbReference type="NCBI Taxonomy" id="3988"/>
    <lineage>
        <taxon>Eukaryota</taxon>
        <taxon>Viridiplantae</taxon>
        <taxon>Streptophyta</taxon>
        <taxon>Embryophyta</taxon>
        <taxon>Tracheophyta</taxon>
        <taxon>Spermatophyta</taxon>
        <taxon>Magnoliopsida</taxon>
        <taxon>eudicotyledons</taxon>
        <taxon>Gunneridae</taxon>
        <taxon>Pentapetalae</taxon>
        <taxon>rosids</taxon>
        <taxon>fabids</taxon>
        <taxon>Malpighiales</taxon>
        <taxon>Euphorbiaceae</taxon>
        <taxon>Acalyphoideae</taxon>
        <taxon>Acalypheae</taxon>
        <taxon>Ricinus</taxon>
    </lineage>
</organism>
<feature type="coiled-coil region" evidence="1">
    <location>
        <begin position="137"/>
        <end position="181"/>
    </location>
</feature>
<dbReference type="Proteomes" id="UP000008311">
    <property type="component" value="Unassembled WGS sequence"/>
</dbReference>
<name>B9RUE9_RICCO</name>
<evidence type="ECO:0000313" key="3">
    <source>
        <dbReference type="Proteomes" id="UP000008311"/>
    </source>
</evidence>
<sequence length="268" mass="30741">MVVYKLDSNAIFLRCHDKAKLDLYELDAAVSSSSIVKGTDWKHLASLEANLQYDALEIFGVQINGLAFKNLGEELYNLHVIVNREGFCYLNVSRIVDPSVDLVYYRLNDLFGWSKYGVKPKILSIWNRSDIVNGGAIVDLEDQYNALNKLKEDLKKKDQELELYKEEISALQIELDKCHKRGSKKSLPPPPPPPIRFYVLQSPLSSQFDITWILRKFTAVDEDVTGLFPRNDSPVTSVLLMVYTESSRYTFIVRPSPWVDQLRHLINN</sequence>